<organism evidence="1 2">
    <name type="scientific">Perilla frutescens var. hirtella</name>
    <name type="common">Perilla citriodora</name>
    <name type="synonym">Perilla setoyensis</name>
    <dbReference type="NCBI Taxonomy" id="608512"/>
    <lineage>
        <taxon>Eukaryota</taxon>
        <taxon>Viridiplantae</taxon>
        <taxon>Streptophyta</taxon>
        <taxon>Embryophyta</taxon>
        <taxon>Tracheophyta</taxon>
        <taxon>Spermatophyta</taxon>
        <taxon>Magnoliopsida</taxon>
        <taxon>eudicotyledons</taxon>
        <taxon>Gunneridae</taxon>
        <taxon>Pentapetalae</taxon>
        <taxon>asterids</taxon>
        <taxon>lamiids</taxon>
        <taxon>Lamiales</taxon>
        <taxon>Lamiaceae</taxon>
        <taxon>Nepetoideae</taxon>
        <taxon>Elsholtzieae</taxon>
        <taxon>Perilla</taxon>
    </lineage>
</organism>
<dbReference type="EMBL" id="SDAM02002884">
    <property type="protein sequence ID" value="KAH6820963.1"/>
    <property type="molecule type" value="Genomic_DNA"/>
</dbReference>
<evidence type="ECO:0000313" key="1">
    <source>
        <dbReference type="EMBL" id="KAH6820963.1"/>
    </source>
</evidence>
<gene>
    <name evidence="1" type="ORF">C2S53_018418</name>
</gene>
<dbReference type="AlphaFoldDB" id="A0AAD4ISV4"/>
<proteinExistence type="predicted"/>
<protein>
    <recommendedName>
        <fullName evidence="3">FLZ-type domain-containing protein</fullName>
    </recommendedName>
</protein>
<evidence type="ECO:0008006" key="3">
    <source>
        <dbReference type="Google" id="ProtNLM"/>
    </source>
</evidence>
<keyword evidence="2" id="KW-1185">Reference proteome</keyword>
<sequence>MEFLHTQSRYNGSSLSQNSSSKRKKVGLLVFDEKPFKEAHIVFSTRNLTKSITKITKIPSNTTPSKHNLAPKNHPTVGILEKAACLLSSHGLRRGNSGSVKPGRFEHTLSLLPQTVCTKHGTTSFLPLDYVKKMAEYTRTTTYRYPILKVVHSFEDCILEFPFPPPIGSSEEECLDLDYSTKCYQCFTTLSTRRTVYMYRDYVFCSHGCRLRACVTNYWYKKLMKSADHDAKNNIDDVNAASIKKEVFTIVS</sequence>
<name>A0AAD4ISV4_PERFH</name>
<evidence type="ECO:0000313" key="2">
    <source>
        <dbReference type="Proteomes" id="UP001190926"/>
    </source>
</evidence>
<accession>A0AAD4ISV4</accession>
<comment type="caution">
    <text evidence="1">The sequence shown here is derived from an EMBL/GenBank/DDBJ whole genome shotgun (WGS) entry which is preliminary data.</text>
</comment>
<dbReference type="Proteomes" id="UP001190926">
    <property type="component" value="Unassembled WGS sequence"/>
</dbReference>
<reference evidence="1 2" key="1">
    <citation type="journal article" date="2021" name="Nat. Commun.">
        <title>Incipient diploidization of the medicinal plant Perilla within 10,000 years.</title>
        <authorList>
            <person name="Zhang Y."/>
            <person name="Shen Q."/>
            <person name="Leng L."/>
            <person name="Zhang D."/>
            <person name="Chen S."/>
            <person name="Shi Y."/>
            <person name="Ning Z."/>
            <person name="Chen S."/>
        </authorList>
    </citation>
    <scope>NUCLEOTIDE SEQUENCE [LARGE SCALE GENOMIC DNA]</scope>
    <source>
        <strain evidence="2">cv. PC099</strain>
    </source>
</reference>